<accession>A0A6J6M5P6</accession>
<name>A0A6J6M5P6_9ZZZZ</name>
<gene>
    <name evidence="1" type="ORF">UFOPK2282_00996</name>
    <name evidence="2" type="ORF">UFOPK3576_00890</name>
</gene>
<evidence type="ECO:0000313" key="1">
    <source>
        <dbReference type="EMBL" id="CAB4669401.1"/>
    </source>
</evidence>
<protein>
    <submittedName>
        <fullName evidence="1">Unannotated protein</fullName>
    </submittedName>
</protein>
<dbReference type="PROSITE" id="PS51257">
    <property type="entry name" value="PROKAR_LIPOPROTEIN"/>
    <property type="match status" value="1"/>
</dbReference>
<sequence length="168" mass="17085">MSIKMKSVAISLALVSLVGITSACSSSPSSDTSAEPTSVATTDTGVADATVGTASLNYQVPDSVITEYFQAICEGSTAKLAIGGTYDATAQSCTDSMGAVTTKASVASSLLGSTPDQMIHSIQMMVAQVGSPVADCPTSQDFNTITDLTITDSCVENALIAMTKFMNS</sequence>
<evidence type="ECO:0000313" key="2">
    <source>
        <dbReference type="EMBL" id="CAB4907762.1"/>
    </source>
</evidence>
<reference evidence="1" key="1">
    <citation type="submission" date="2020-05" db="EMBL/GenBank/DDBJ databases">
        <authorList>
            <person name="Chiriac C."/>
            <person name="Salcher M."/>
            <person name="Ghai R."/>
            <person name="Kavagutti S V."/>
        </authorList>
    </citation>
    <scope>NUCLEOTIDE SEQUENCE</scope>
</reference>
<dbReference type="EMBL" id="CAEZWR010000114">
    <property type="protein sequence ID" value="CAB4669401.1"/>
    <property type="molecule type" value="Genomic_DNA"/>
</dbReference>
<dbReference type="EMBL" id="CAFBMO010000032">
    <property type="protein sequence ID" value="CAB4907762.1"/>
    <property type="molecule type" value="Genomic_DNA"/>
</dbReference>
<dbReference type="AlphaFoldDB" id="A0A6J6M5P6"/>
<proteinExistence type="predicted"/>
<organism evidence="1">
    <name type="scientific">freshwater metagenome</name>
    <dbReference type="NCBI Taxonomy" id="449393"/>
    <lineage>
        <taxon>unclassified sequences</taxon>
        <taxon>metagenomes</taxon>
        <taxon>ecological metagenomes</taxon>
    </lineage>
</organism>